<evidence type="ECO:0000313" key="3">
    <source>
        <dbReference type="Proteomes" id="UP000827986"/>
    </source>
</evidence>
<evidence type="ECO:0000313" key="2">
    <source>
        <dbReference type="EMBL" id="KAH1165656.1"/>
    </source>
</evidence>
<organism evidence="2 3">
    <name type="scientific">Mauremys mutica</name>
    <name type="common">yellowpond turtle</name>
    <dbReference type="NCBI Taxonomy" id="74926"/>
    <lineage>
        <taxon>Eukaryota</taxon>
        <taxon>Metazoa</taxon>
        <taxon>Chordata</taxon>
        <taxon>Craniata</taxon>
        <taxon>Vertebrata</taxon>
        <taxon>Euteleostomi</taxon>
        <taxon>Archelosauria</taxon>
        <taxon>Testudinata</taxon>
        <taxon>Testudines</taxon>
        <taxon>Cryptodira</taxon>
        <taxon>Durocryptodira</taxon>
        <taxon>Testudinoidea</taxon>
        <taxon>Geoemydidae</taxon>
        <taxon>Geoemydinae</taxon>
        <taxon>Mauremys</taxon>
    </lineage>
</organism>
<protein>
    <submittedName>
        <fullName evidence="2">Uncharacterized protein</fullName>
    </submittedName>
</protein>
<reference evidence="2" key="1">
    <citation type="submission" date="2021-09" db="EMBL/GenBank/DDBJ databases">
        <title>The genome of Mauremys mutica provides insights into the evolution of semi-aquatic lifestyle.</title>
        <authorList>
            <person name="Gong S."/>
            <person name="Gao Y."/>
        </authorList>
    </citation>
    <scope>NUCLEOTIDE SEQUENCE</scope>
    <source>
        <strain evidence="2">MM-2020</strain>
        <tissue evidence="2">Muscle</tissue>
    </source>
</reference>
<proteinExistence type="predicted"/>
<sequence length="167" mass="17676">MSPGWKVTGALGEQHPLSNEGHVSSSGPWPRRDNGAARLPGTGSFPAQCGRSHFWLCSWSPKTDSLAQEPANTLPPPASLQGGGILTPIHSPSRTLSRRTGQRLGQSRAMPRATQHPAGISRQADALPRRRHRLGAREPGWGVGRALGSDATSPCLESVPRSSTGRA</sequence>
<evidence type="ECO:0000256" key="1">
    <source>
        <dbReference type="SAM" id="MobiDB-lite"/>
    </source>
</evidence>
<keyword evidence="3" id="KW-1185">Reference proteome</keyword>
<comment type="caution">
    <text evidence="2">The sequence shown here is derived from an EMBL/GenBank/DDBJ whole genome shotgun (WGS) entry which is preliminary data.</text>
</comment>
<feature type="region of interest" description="Disordered" evidence="1">
    <location>
        <begin position="64"/>
        <end position="167"/>
    </location>
</feature>
<dbReference type="AlphaFoldDB" id="A0A9D3WRK0"/>
<feature type="region of interest" description="Disordered" evidence="1">
    <location>
        <begin position="1"/>
        <end position="44"/>
    </location>
</feature>
<dbReference type="Proteomes" id="UP000827986">
    <property type="component" value="Unassembled WGS sequence"/>
</dbReference>
<name>A0A9D3WRK0_9SAUR</name>
<dbReference type="EMBL" id="JAHDVG010000488">
    <property type="protein sequence ID" value="KAH1165656.1"/>
    <property type="molecule type" value="Genomic_DNA"/>
</dbReference>
<accession>A0A9D3WRK0</accession>
<gene>
    <name evidence="2" type="ORF">KIL84_023215</name>
</gene>